<reference evidence="3 4" key="1">
    <citation type="journal article" date="2016" name="Appl. Environ. Microbiol.">
        <title>Whole genome relationships among Francisella bacteria of diverse origin define new species and provide specific regions for detection.</title>
        <authorList>
            <person name="Challacombe J.F."/>
            <person name="Petersen J.M."/>
            <person name="Gallegos-Graves V."/>
            <person name="Hodge D."/>
            <person name="Pillai S."/>
            <person name="Kuske C.R."/>
        </authorList>
    </citation>
    <scope>NUCLEOTIDE SEQUENCE [LARGE SCALE GENOMIC DNA]</scope>
    <source>
        <strain evidence="4">TX07-7310</strain>
    </source>
</reference>
<dbReference type="NCBIfam" id="TIGR03349">
    <property type="entry name" value="IV_VI_DotU"/>
    <property type="match status" value="1"/>
</dbReference>
<feature type="transmembrane region" description="Helical" evidence="1">
    <location>
        <begin position="190"/>
        <end position="214"/>
    </location>
</feature>
<evidence type="ECO:0000313" key="4">
    <source>
        <dbReference type="Proteomes" id="UP000184222"/>
    </source>
</evidence>
<dbReference type="Proteomes" id="UP000184222">
    <property type="component" value="Chromosome"/>
</dbReference>
<gene>
    <name evidence="3" type="ORF">F7310_07470</name>
</gene>
<protein>
    <recommendedName>
        <fullName evidence="2">Type IV / VI secretion system DotU domain-containing protein</fullName>
    </recommendedName>
</protein>
<evidence type="ECO:0000256" key="1">
    <source>
        <dbReference type="SAM" id="Phobius"/>
    </source>
</evidence>
<feature type="domain" description="Type IV / VI secretion system DotU" evidence="2">
    <location>
        <begin position="3"/>
        <end position="209"/>
    </location>
</feature>
<dbReference type="STRING" id="573570.F7310_07470"/>
<dbReference type="PANTHER" id="PTHR38033">
    <property type="entry name" value="MEMBRANE PROTEIN-RELATED"/>
    <property type="match status" value="1"/>
</dbReference>
<evidence type="ECO:0000313" key="3">
    <source>
        <dbReference type="EMBL" id="API87209.1"/>
    </source>
</evidence>
<dbReference type="AlphaFoldDB" id="A0A1L4BTP6"/>
<dbReference type="PANTHER" id="PTHR38033:SF1">
    <property type="entry name" value="DOTU FAMILY TYPE IV_VI SECRETION SYSTEM PROTEIN"/>
    <property type="match status" value="1"/>
</dbReference>
<accession>A0A1L4BTP6</accession>
<keyword evidence="1" id="KW-0472">Membrane</keyword>
<keyword evidence="1" id="KW-1133">Transmembrane helix</keyword>
<organism evidence="3 4">
    <name type="scientific">Francisella uliginis</name>
    <dbReference type="NCBI Taxonomy" id="573570"/>
    <lineage>
        <taxon>Bacteria</taxon>
        <taxon>Pseudomonadati</taxon>
        <taxon>Pseudomonadota</taxon>
        <taxon>Gammaproteobacteria</taxon>
        <taxon>Thiotrichales</taxon>
        <taxon>Francisellaceae</taxon>
        <taxon>Francisella</taxon>
    </lineage>
</organism>
<dbReference type="OrthoDB" id="345640at2"/>
<dbReference type="KEGG" id="frx:F7310_07470"/>
<name>A0A1L4BTP6_9GAMM</name>
<dbReference type="NCBIfam" id="NF038228">
    <property type="entry name" value="IcmH_DotU_IVB"/>
    <property type="match status" value="1"/>
</dbReference>
<dbReference type="Gene3D" id="1.25.40.590">
    <property type="entry name" value="Type IV / VI secretion system, DotU"/>
    <property type="match status" value="1"/>
</dbReference>
<proteinExistence type="predicted"/>
<dbReference type="InterPro" id="IPR017732">
    <property type="entry name" value="T4/T6SS_DotU"/>
</dbReference>
<dbReference type="EMBL" id="CP016796">
    <property type="protein sequence ID" value="API87209.1"/>
    <property type="molecule type" value="Genomic_DNA"/>
</dbReference>
<keyword evidence="1" id="KW-0812">Transmembrane</keyword>
<dbReference type="RefSeq" id="WP_072712929.1">
    <property type="nucleotide sequence ID" value="NZ_CP016796.1"/>
</dbReference>
<keyword evidence="4" id="KW-1185">Reference proteome</keyword>
<evidence type="ECO:0000259" key="2">
    <source>
        <dbReference type="Pfam" id="PF09850"/>
    </source>
</evidence>
<sequence length="215" mass="25228">MSLMSSYSEIISYVIALKNNNFKDLDISKFRENLDLKFEEAKREILITYKDEDYQNSLFAICAWIDETVLCSSWKEKSEWKKAMLQQSFFGTAEAGEIFFEKLSNTPPNNIEVLEVYYYCMKLGFRGMFYRPNDITILNEKIKKIYKLIIDEYDGEFEKPLNSCALTPIYKTTKNEQVKKSSKKLKPKKIGLWLIPIAPFVIVSVIFNVIVMVYF</sequence>
<dbReference type="Pfam" id="PF09850">
    <property type="entry name" value="DotU"/>
    <property type="match status" value="1"/>
</dbReference>
<dbReference type="InterPro" id="IPR038522">
    <property type="entry name" value="T4/T6SS_DotU_sf"/>
</dbReference>